<keyword evidence="2" id="KW-1185">Reference proteome</keyword>
<proteinExistence type="predicted"/>
<sequence>MAPAVPDPDATSLPPRGSDAADISGNTWDLAPFFPPPAALRGGEVYIYRNVYNLVPRSIGECGRGGLRALKFFGNDVEVLPPEAGELDGLESLQVKVSAPRVSGAVLRRMRALRELELSMVPPRPSACSILVEIAGLKCLTKLTICHFSIRKKRAHQCHATKSAT</sequence>
<organism evidence="1 2">
    <name type="scientific">Avena sativa</name>
    <name type="common">Oat</name>
    <dbReference type="NCBI Taxonomy" id="4498"/>
    <lineage>
        <taxon>Eukaryota</taxon>
        <taxon>Viridiplantae</taxon>
        <taxon>Streptophyta</taxon>
        <taxon>Embryophyta</taxon>
        <taxon>Tracheophyta</taxon>
        <taxon>Spermatophyta</taxon>
        <taxon>Magnoliopsida</taxon>
        <taxon>Liliopsida</taxon>
        <taxon>Poales</taxon>
        <taxon>Poaceae</taxon>
        <taxon>BOP clade</taxon>
        <taxon>Pooideae</taxon>
        <taxon>Poodae</taxon>
        <taxon>Poeae</taxon>
        <taxon>Poeae Chloroplast Group 1 (Aveneae type)</taxon>
        <taxon>Aveninae</taxon>
        <taxon>Avena</taxon>
    </lineage>
</organism>
<evidence type="ECO:0000313" key="1">
    <source>
        <dbReference type="EnsemblPlants" id="AVESA.00010b.r2.4DG0750280.1.CDS"/>
    </source>
</evidence>
<dbReference type="Proteomes" id="UP001732700">
    <property type="component" value="Chromosome 4D"/>
</dbReference>
<reference evidence="1" key="1">
    <citation type="submission" date="2021-05" db="EMBL/GenBank/DDBJ databases">
        <authorList>
            <person name="Scholz U."/>
            <person name="Mascher M."/>
            <person name="Fiebig A."/>
        </authorList>
    </citation>
    <scope>NUCLEOTIDE SEQUENCE [LARGE SCALE GENOMIC DNA]</scope>
</reference>
<protein>
    <submittedName>
        <fullName evidence="1">Uncharacterized protein</fullName>
    </submittedName>
</protein>
<reference evidence="1" key="2">
    <citation type="submission" date="2025-09" db="UniProtKB">
        <authorList>
            <consortium name="EnsemblPlants"/>
        </authorList>
    </citation>
    <scope>IDENTIFICATION</scope>
</reference>
<name>A0ACD5X478_AVESA</name>
<accession>A0ACD5X478</accession>
<evidence type="ECO:0000313" key="2">
    <source>
        <dbReference type="Proteomes" id="UP001732700"/>
    </source>
</evidence>
<dbReference type="EnsemblPlants" id="AVESA.00010b.r2.4DG0750280.1">
    <property type="protein sequence ID" value="AVESA.00010b.r2.4DG0750280.1.CDS"/>
    <property type="gene ID" value="AVESA.00010b.r2.4DG0750280"/>
</dbReference>